<sequence length="38" mass="4435">MHQYFIVELHHFNIGNLFTRTPPQALLDLPRQAAGKFI</sequence>
<organism evidence="1 2">
    <name type="scientific">Pseudoalteromonas citrea</name>
    <dbReference type="NCBI Taxonomy" id="43655"/>
    <lineage>
        <taxon>Bacteria</taxon>
        <taxon>Pseudomonadati</taxon>
        <taxon>Pseudomonadota</taxon>
        <taxon>Gammaproteobacteria</taxon>
        <taxon>Alteromonadales</taxon>
        <taxon>Pseudoalteromonadaceae</taxon>
        <taxon>Pseudoalteromonas</taxon>
    </lineage>
</organism>
<proteinExistence type="predicted"/>
<name>A0AAD4FRC8_9GAMM</name>
<reference evidence="1" key="2">
    <citation type="submission" date="2015-03" db="EMBL/GenBank/DDBJ databases">
        <title>Genome sequence of Pseudoalteromonas citrea.</title>
        <authorList>
            <person name="Xie B.-B."/>
            <person name="Rong J.-C."/>
            <person name="Qin Q.-L."/>
            <person name="Zhang Y.-Z."/>
        </authorList>
    </citation>
    <scope>NUCLEOTIDE SEQUENCE</scope>
    <source>
        <strain evidence="1">DSM 8771</strain>
    </source>
</reference>
<comment type="caution">
    <text evidence="1">The sequence shown here is derived from an EMBL/GenBank/DDBJ whole genome shotgun (WGS) entry which is preliminary data.</text>
</comment>
<dbReference type="EMBL" id="AHBZ03000021">
    <property type="protein sequence ID" value="KAF7769690.1"/>
    <property type="molecule type" value="Genomic_DNA"/>
</dbReference>
<dbReference type="AlphaFoldDB" id="A0AAD4FRC8"/>
<evidence type="ECO:0000313" key="1">
    <source>
        <dbReference type="EMBL" id="KAF7769690.1"/>
    </source>
</evidence>
<protein>
    <submittedName>
        <fullName evidence="1">Uncharacterized protein</fullName>
    </submittedName>
</protein>
<gene>
    <name evidence="1" type="ORF">PCIT_a2573</name>
</gene>
<reference evidence="1" key="1">
    <citation type="journal article" date="2012" name="J. Bacteriol.">
        <title>Genome sequences of type strains of seven species of the marine bacterium Pseudoalteromonas.</title>
        <authorList>
            <person name="Xie B.B."/>
            <person name="Shu Y.L."/>
            <person name="Qin Q.L."/>
            <person name="Rong J.C."/>
            <person name="Zhang X.Y."/>
            <person name="Chen X.L."/>
            <person name="Shi M."/>
            <person name="He H.L."/>
            <person name="Zhou B.C."/>
            <person name="Zhang Y.Z."/>
        </authorList>
    </citation>
    <scope>NUCLEOTIDE SEQUENCE</scope>
    <source>
        <strain evidence="1">DSM 8771</strain>
    </source>
</reference>
<evidence type="ECO:0000313" key="2">
    <source>
        <dbReference type="Proteomes" id="UP000016487"/>
    </source>
</evidence>
<accession>A0AAD4FRC8</accession>
<dbReference type="Proteomes" id="UP000016487">
    <property type="component" value="Unassembled WGS sequence"/>
</dbReference>